<dbReference type="CDD" id="cd00291">
    <property type="entry name" value="SirA_YedF_YeeD"/>
    <property type="match status" value="1"/>
</dbReference>
<dbReference type="EMBL" id="JAXLPB010000001">
    <property type="protein sequence ID" value="MDY8108358.1"/>
    <property type="molecule type" value="Genomic_DNA"/>
</dbReference>
<dbReference type="PROSITE" id="PS01148">
    <property type="entry name" value="UPF0033"/>
    <property type="match status" value="1"/>
</dbReference>
<proteinExistence type="inferred from homology"/>
<dbReference type="InterPro" id="IPR001455">
    <property type="entry name" value="TusA-like"/>
</dbReference>
<protein>
    <submittedName>
        <fullName evidence="3">Sulfurtransferase TusA family protein</fullName>
    </submittedName>
</protein>
<dbReference type="SUPFAM" id="SSF64307">
    <property type="entry name" value="SirA-like"/>
    <property type="match status" value="1"/>
</dbReference>
<comment type="caution">
    <text evidence="3">The sequence shown here is derived from an EMBL/GenBank/DDBJ whole genome shotgun (WGS) entry which is preliminary data.</text>
</comment>
<name>A0ABU5HZ09_9HYPH</name>
<dbReference type="RefSeq" id="WP_322185804.1">
    <property type="nucleotide sequence ID" value="NZ_JAXLPB010000001.1"/>
</dbReference>
<dbReference type="PANTHER" id="PTHR33279:SF6">
    <property type="entry name" value="SULFUR CARRIER PROTEIN YEDF-RELATED"/>
    <property type="match status" value="1"/>
</dbReference>
<accession>A0ABU5HZ09</accession>
<evidence type="ECO:0000313" key="4">
    <source>
        <dbReference type="Proteomes" id="UP001294412"/>
    </source>
</evidence>
<evidence type="ECO:0000313" key="3">
    <source>
        <dbReference type="EMBL" id="MDY8108358.1"/>
    </source>
</evidence>
<reference evidence="3 4" key="1">
    <citation type="submission" date="2023-12" db="EMBL/GenBank/DDBJ databases">
        <title>Description of Novel Strain Fulvimarina sp. 2208YS6-2-32 isolated from Uroteuthis (Photololigo) edulis.</title>
        <authorList>
            <person name="Park J.-S."/>
        </authorList>
    </citation>
    <scope>NUCLEOTIDE SEQUENCE [LARGE SCALE GENOMIC DNA]</scope>
    <source>
        <strain evidence="3 4">2208YS6-2-32</strain>
    </source>
</reference>
<gene>
    <name evidence="3" type="ORF">U0C82_04225</name>
</gene>
<evidence type="ECO:0000259" key="2">
    <source>
        <dbReference type="PROSITE" id="PS01148"/>
    </source>
</evidence>
<dbReference type="Proteomes" id="UP001294412">
    <property type="component" value="Unassembled WGS sequence"/>
</dbReference>
<dbReference type="InterPro" id="IPR036868">
    <property type="entry name" value="TusA-like_sf"/>
</dbReference>
<keyword evidence="4" id="KW-1185">Reference proteome</keyword>
<sequence length="88" mass="9359">MRDLDLRGLKCPLPTLKARKALNGAAPGTRIRVVADDPMAAIDLPHFLGGSPHRLVDSGREADGTELWFVVEAGAAPSDRIDRDGPSS</sequence>
<dbReference type="PANTHER" id="PTHR33279">
    <property type="entry name" value="SULFUR CARRIER PROTEIN YEDF-RELATED"/>
    <property type="match status" value="1"/>
</dbReference>
<organism evidence="3 4">
    <name type="scientific">Fulvimarina uroteuthidis</name>
    <dbReference type="NCBI Taxonomy" id="3098149"/>
    <lineage>
        <taxon>Bacteria</taxon>
        <taxon>Pseudomonadati</taxon>
        <taxon>Pseudomonadota</taxon>
        <taxon>Alphaproteobacteria</taxon>
        <taxon>Hyphomicrobiales</taxon>
        <taxon>Aurantimonadaceae</taxon>
        <taxon>Fulvimarina</taxon>
    </lineage>
</organism>
<dbReference type="Pfam" id="PF01206">
    <property type="entry name" value="TusA"/>
    <property type="match status" value="1"/>
</dbReference>
<evidence type="ECO:0000256" key="1">
    <source>
        <dbReference type="ARBA" id="ARBA00008984"/>
    </source>
</evidence>
<comment type="similarity">
    <text evidence="1">Belongs to the sulfur carrier protein TusA family.</text>
</comment>
<dbReference type="Gene3D" id="3.30.110.40">
    <property type="entry name" value="TusA-like domain"/>
    <property type="match status" value="1"/>
</dbReference>
<feature type="domain" description="UPF0033" evidence="2">
    <location>
        <begin position="4"/>
        <end position="28"/>
    </location>
</feature>